<accession>A0A2Z6PAG5</accession>
<dbReference type="AlphaFoldDB" id="A0A2Z6PAG5"/>
<evidence type="ECO:0000256" key="1">
    <source>
        <dbReference type="SAM" id="MobiDB-lite"/>
    </source>
</evidence>
<evidence type="ECO:0000313" key="3">
    <source>
        <dbReference type="Proteomes" id="UP000242715"/>
    </source>
</evidence>
<name>A0A2Z6PAG5_TRISU</name>
<reference evidence="3" key="1">
    <citation type="journal article" date="2017" name="Front. Plant Sci.">
        <title>Climate Clever Clovers: New Paradigm to Reduce the Environmental Footprint of Ruminants by Breeding Low Methanogenic Forages Utilizing Haplotype Variation.</title>
        <authorList>
            <person name="Kaur P."/>
            <person name="Appels R."/>
            <person name="Bayer P.E."/>
            <person name="Keeble-Gagnere G."/>
            <person name="Wang J."/>
            <person name="Hirakawa H."/>
            <person name="Shirasawa K."/>
            <person name="Vercoe P."/>
            <person name="Stefanova K."/>
            <person name="Durmic Z."/>
            <person name="Nichols P."/>
            <person name="Revell C."/>
            <person name="Isobe S.N."/>
            <person name="Edwards D."/>
            <person name="Erskine W."/>
        </authorList>
    </citation>
    <scope>NUCLEOTIDE SEQUENCE [LARGE SCALE GENOMIC DNA]</scope>
    <source>
        <strain evidence="3">cv. Daliak</strain>
    </source>
</reference>
<feature type="region of interest" description="Disordered" evidence="1">
    <location>
        <begin position="15"/>
        <end position="53"/>
    </location>
</feature>
<sequence length="84" mass="9217">MSGCKEKYITTYSSLVSPLPDPNTLEEEDVLPPPLRREGRVDRNPSSNLETQESIFVDMSGAFIMPEVANVAGNSSTNNRTTLT</sequence>
<proteinExistence type="predicted"/>
<evidence type="ECO:0000313" key="2">
    <source>
        <dbReference type="EMBL" id="GAU46690.1"/>
    </source>
</evidence>
<dbReference type="Proteomes" id="UP000242715">
    <property type="component" value="Unassembled WGS sequence"/>
</dbReference>
<dbReference type="EMBL" id="DF974237">
    <property type="protein sequence ID" value="GAU46690.1"/>
    <property type="molecule type" value="Genomic_DNA"/>
</dbReference>
<protein>
    <submittedName>
        <fullName evidence="2">Uncharacterized protein</fullName>
    </submittedName>
</protein>
<gene>
    <name evidence="2" type="ORF">TSUD_254560</name>
</gene>
<organism evidence="2 3">
    <name type="scientific">Trifolium subterraneum</name>
    <name type="common">Subterranean clover</name>
    <dbReference type="NCBI Taxonomy" id="3900"/>
    <lineage>
        <taxon>Eukaryota</taxon>
        <taxon>Viridiplantae</taxon>
        <taxon>Streptophyta</taxon>
        <taxon>Embryophyta</taxon>
        <taxon>Tracheophyta</taxon>
        <taxon>Spermatophyta</taxon>
        <taxon>Magnoliopsida</taxon>
        <taxon>eudicotyledons</taxon>
        <taxon>Gunneridae</taxon>
        <taxon>Pentapetalae</taxon>
        <taxon>rosids</taxon>
        <taxon>fabids</taxon>
        <taxon>Fabales</taxon>
        <taxon>Fabaceae</taxon>
        <taxon>Papilionoideae</taxon>
        <taxon>50 kb inversion clade</taxon>
        <taxon>NPAAA clade</taxon>
        <taxon>Hologalegina</taxon>
        <taxon>IRL clade</taxon>
        <taxon>Trifolieae</taxon>
        <taxon>Trifolium</taxon>
    </lineage>
</organism>
<feature type="compositionally biased region" description="Polar residues" evidence="1">
    <location>
        <begin position="44"/>
        <end position="53"/>
    </location>
</feature>
<keyword evidence="3" id="KW-1185">Reference proteome</keyword>